<gene>
    <name evidence="9" type="ORF">BDP27DRAFT_1283707</name>
</gene>
<comment type="caution">
    <text evidence="9">The sequence shown here is derived from an EMBL/GenBank/DDBJ whole genome shotgun (WGS) entry which is preliminary data.</text>
</comment>
<dbReference type="InterPro" id="IPR003778">
    <property type="entry name" value="CT_A_B"/>
</dbReference>
<dbReference type="SUPFAM" id="SSF50891">
    <property type="entry name" value="Cyclophilin-like"/>
    <property type="match status" value="2"/>
</dbReference>
<keyword evidence="4 6" id="KW-0067">ATP-binding</keyword>
<dbReference type="GO" id="GO:0016874">
    <property type="term" value="F:ligase activity"/>
    <property type="evidence" value="ECO:0007669"/>
    <property type="project" value="UniProtKB-KW"/>
</dbReference>
<feature type="domain" description="Biotin carboxylation" evidence="8">
    <location>
        <begin position="3"/>
        <end position="468"/>
    </location>
</feature>
<dbReference type="Gene3D" id="2.40.50.100">
    <property type="match status" value="1"/>
</dbReference>
<dbReference type="PROSITE" id="PS50979">
    <property type="entry name" value="BC"/>
    <property type="match status" value="1"/>
</dbReference>
<evidence type="ECO:0000256" key="3">
    <source>
        <dbReference type="ARBA" id="ARBA00022801"/>
    </source>
</evidence>
<name>A0A9P5UG02_9AGAR</name>
<evidence type="ECO:0000259" key="8">
    <source>
        <dbReference type="PROSITE" id="PS50979"/>
    </source>
</evidence>
<dbReference type="Pfam" id="PF00289">
    <property type="entry name" value="Biotin_carb_N"/>
    <property type="match status" value="1"/>
</dbReference>
<dbReference type="PROSITE" id="PS00188">
    <property type="entry name" value="BIOTIN"/>
    <property type="match status" value="1"/>
</dbReference>
<dbReference type="SMART" id="SM00797">
    <property type="entry name" value="AHS2"/>
    <property type="match status" value="1"/>
</dbReference>
<dbReference type="PROSITE" id="PS00867">
    <property type="entry name" value="CPSASE_2"/>
    <property type="match status" value="1"/>
</dbReference>
<dbReference type="InterPro" id="IPR011764">
    <property type="entry name" value="Biotin_carboxylation_dom"/>
</dbReference>
<keyword evidence="5" id="KW-0092">Biotin</keyword>
<dbReference type="InterPro" id="IPR003833">
    <property type="entry name" value="CT_C_D"/>
</dbReference>
<dbReference type="InterPro" id="IPR005481">
    <property type="entry name" value="BC-like_N"/>
</dbReference>
<accession>A0A9P5UG02</accession>
<dbReference type="GO" id="GO:0046872">
    <property type="term" value="F:metal ion binding"/>
    <property type="evidence" value="ECO:0007669"/>
    <property type="project" value="InterPro"/>
</dbReference>
<evidence type="ECO:0000256" key="4">
    <source>
        <dbReference type="ARBA" id="ARBA00022840"/>
    </source>
</evidence>
<evidence type="ECO:0000256" key="2">
    <source>
        <dbReference type="ARBA" id="ARBA00022741"/>
    </source>
</evidence>
<protein>
    <submittedName>
        <fullName evidence="9">Allophanate hydrolase subunit 2-domain-containing protein</fullName>
    </submittedName>
</protein>
<sequence length="1241" mass="136897">MFEGEKLLIANRGEIALRILRTAKEIGLPTVTIYTPSDALAPHVTLADEAVALLPESGQSEFSTYCAIDKVLLICEQRSITLLHPGYGFLAEDAEFARKVIECGVTWLGPNPGMVRTMGIKHEARRIAAEVGIPVVPGSDGILSDEKEALRVARRVGFPVILKATAGGGGMGLVVCNNEEEIALKFAGASEHAQALFQDPGLFIERYFESVHHIEIQVFGNGQGAVVHLGERECSIQRRHQKIIEESPSPFCISHPGLKKALTDDAVRLCTHIQYGSAGTVEFIVDDKSSQHFFIEMNTRLQVEHPVTEATYSDIDIVKMMIEYGLAERKREVQLFSKTLQQDSIDIKLNDFHAIEVRIYSENPYDNFKPCPGIVQHVDLDCGHPGWLRVESWISTGTIVTPFFDSLLAKIIVTGLNREEALSRMLSTLSLVQIRGPPNNIDYLHAIISDSEIQKGQTITAFLAGFNYVPQAFTVLAAGLETTVQDLPGRAVGLGVPISGPMDITAFKLANILVENNQDVEGLETILVSGMKLALQFHIAAIVAVTGKNVTVEVDGRNYSMWSAIAVPRNAILTLRVDDPTTPGLRTYIAVYGGFPHIPKYLGSKSTSMGLGGYQGRPLIIGDHIAISAIPTTPRTLRALSSQVIPQYQSEWRIYALNGPHNDPEYMLSTQQLFDIAWKVSTSSNRMGIRLESPEKILWARETGGDGGSHPSNILENGYARGTVNINGDTPVILTKEGPDMGGFISLITVASANMWILGQLAPGDTVKFVPLSWNNSRESSRIYDDWLRDVEVALINDSTVPAWPSMLIQDDLQGFNAKVATISPTTDERPQVAFRQAGDSAILVEYGSMCLDLTVRARIHAFELEVKKRGISAINKFCPCVRSTMVHFDPAQITQEAVLAVLMKAENSLPDSVADLKFPGRRLTFPLVLDDKWNKEAILRYMKTSRKKAVYLPSNINYLAYNNGLEDAEAALQKLVESDYLVLGIGFYLACPFLVPIDPRCWMVGQKMNPSRTYTPRGAIGIAGMVSAIYPVESPGGYQLYGRTLPAWQTWGRGADFAPDRPWILQPFDQIHFEVIKEEDYTQLEQRFDTGQYSFKIENCIFSVKDYKDFTESIKEETALFRKKQAAGVHQQEQIEKLLLEEELRDKAASSQKSSSISGVDESKLVSITAPLSAAIWKILVQPGAVIQNEDQVLVILEAMKTEIPVRAGKQHVGLTIESFGKGITEGEIVQLGETLLLLK</sequence>
<dbReference type="PROSITE" id="PS00866">
    <property type="entry name" value="CPSASE_1"/>
    <property type="match status" value="1"/>
</dbReference>
<dbReference type="InterPro" id="IPR029000">
    <property type="entry name" value="Cyclophilin-like_dom_sf"/>
</dbReference>
<dbReference type="SUPFAM" id="SSF56059">
    <property type="entry name" value="Glutathione synthetase ATP-binding domain-like"/>
    <property type="match status" value="1"/>
</dbReference>
<dbReference type="Proteomes" id="UP000772434">
    <property type="component" value="Unassembled WGS sequence"/>
</dbReference>
<dbReference type="InterPro" id="IPR011761">
    <property type="entry name" value="ATP-grasp"/>
</dbReference>
<dbReference type="GO" id="GO:0005524">
    <property type="term" value="F:ATP binding"/>
    <property type="evidence" value="ECO:0007669"/>
    <property type="project" value="UniProtKB-UniRule"/>
</dbReference>
<keyword evidence="2 6" id="KW-0547">Nucleotide-binding</keyword>
<dbReference type="InterPro" id="IPR011054">
    <property type="entry name" value="Rudment_hybrid_motif"/>
</dbReference>
<dbReference type="InterPro" id="IPR001882">
    <property type="entry name" value="Biotin_BS"/>
</dbReference>
<organism evidence="9 10">
    <name type="scientific">Rhodocollybia butyracea</name>
    <dbReference type="NCBI Taxonomy" id="206335"/>
    <lineage>
        <taxon>Eukaryota</taxon>
        <taxon>Fungi</taxon>
        <taxon>Dikarya</taxon>
        <taxon>Basidiomycota</taxon>
        <taxon>Agaricomycotina</taxon>
        <taxon>Agaricomycetes</taxon>
        <taxon>Agaricomycetidae</taxon>
        <taxon>Agaricales</taxon>
        <taxon>Marasmiineae</taxon>
        <taxon>Omphalotaceae</taxon>
        <taxon>Rhodocollybia</taxon>
    </lineage>
</organism>
<dbReference type="SUPFAM" id="SSF160467">
    <property type="entry name" value="PH0987 N-terminal domain-like"/>
    <property type="match status" value="1"/>
</dbReference>
<evidence type="ECO:0000256" key="6">
    <source>
        <dbReference type="PROSITE-ProRule" id="PRU00409"/>
    </source>
</evidence>
<dbReference type="SUPFAM" id="SSF51230">
    <property type="entry name" value="Single hybrid motif"/>
    <property type="match status" value="1"/>
</dbReference>
<evidence type="ECO:0000313" key="10">
    <source>
        <dbReference type="Proteomes" id="UP000772434"/>
    </source>
</evidence>
<feature type="domain" description="ATP-grasp" evidence="7">
    <location>
        <begin position="125"/>
        <end position="326"/>
    </location>
</feature>
<evidence type="ECO:0000256" key="1">
    <source>
        <dbReference type="ARBA" id="ARBA00022598"/>
    </source>
</evidence>
<evidence type="ECO:0000259" key="7">
    <source>
        <dbReference type="PROSITE" id="PS50975"/>
    </source>
</evidence>
<dbReference type="OrthoDB" id="196847at2759"/>
<keyword evidence="10" id="KW-1185">Reference proteome</keyword>
<dbReference type="Pfam" id="PF02786">
    <property type="entry name" value="CPSase_L_D2"/>
    <property type="match status" value="1"/>
</dbReference>
<dbReference type="Pfam" id="PF02785">
    <property type="entry name" value="Biotin_carb_C"/>
    <property type="match status" value="1"/>
</dbReference>
<dbReference type="InterPro" id="IPR016185">
    <property type="entry name" value="PreATP-grasp_dom_sf"/>
</dbReference>
<dbReference type="InterPro" id="IPR005482">
    <property type="entry name" value="Biotin_COase_C"/>
</dbReference>
<dbReference type="SMART" id="SM00878">
    <property type="entry name" value="Biotin_carb_C"/>
    <property type="match status" value="1"/>
</dbReference>
<dbReference type="Pfam" id="PF02682">
    <property type="entry name" value="CT_C_D"/>
    <property type="match status" value="1"/>
</dbReference>
<dbReference type="InterPro" id="IPR050856">
    <property type="entry name" value="Biotin_carboxylase_complex"/>
</dbReference>
<dbReference type="PANTHER" id="PTHR18866:SF128">
    <property type="entry name" value="UREA AMIDOLYASE"/>
    <property type="match status" value="1"/>
</dbReference>
<dbReference type="EMBL" id="JADNRY010000005">
    <property type="protein sequence ID" value="KAF9076878.1"/>
    <property type="molecule type" value="Genomic_DNA"/>
</dbReference>
<proteinExistence type="predicted"/>
<dbReference type="SUPFAM" id="SSF52440">
    <property type="entry name" value="PreATP-grasp domain"/>
    <property type="match status" value="1"/>
</dbReference>
<evidence type="ECO:0000313" key="9">
    <source>
        <dbReference type="EMBL" id="KAF9076878.1"/>
    </source>
</evidence>
<dbReference type="Gene3D" id="3.30.470.20">
    <property type="entry name" value="ATP-grasp fold, B domain"/>
    <property type="match status" value="1"/>
</dbReference>
<dbReference type="CDD" id="cd06850">
    <property type="entry name" value="biotinyl_domain"/>
    <property type="match status" value="1"/>
</dbReference>
<dbReference type="Gene3D" id="3.30.1360.40">
    <property type="match status" value="1"/>
</dbReference>
<dbReference type="PANTHER" id="PTHR18866">
    <property type="entry name" value="CARBOXYLASE:PYRUVATE/ACETYL-COA/PROPIONYL-COA CARBOXYLASE"/>
    <property type="match status" value="1"/>
</dbReference>
<dbReference type="AlphaFoldDB" id="A0A9P5UG02"/>
<dbReference type="Pfam" id="PF02626">
    <property type="entry name" value="CT_A_B"/>
    <property type="match status" value="1"/>
</dbReference>
<reference evidence="9" key="1">
    <citation type="submission" date="2020-11" db="EMBL/GenBank/DDBJ databases">
        <authorList>
            <consortium name="DOE Joint Genome Institute"/>
            <person name="Ahrendt S."/>
            <person name="Riley R."/>
            <person name="Andreopoulos W."/>
            <person name="Labutti K."/>
            <person name="Pangilinan J."/>
            <person name="Ruiz-Duenas F.J."/>
            <person name="Barrasa J.M."/>
            <person name="Sanchez-Garcia M."/>
            <person name="Camarero S."/>
            <person name="Miyauchi S."/>
            <person name="Serrano A."/>
            <person name="Linde D."/>
            <person name="Babiker R."/>
            <person name="Drula E."/>
            <person name="Ayuso-Fernandez I."/>
            <person name="Pacheco R."/>
            <person name="Padilla G."/>
            <person name="Ferreira P."/>
            <person name="Barriuso J."/>
            <person name="Kellner H."/>
            <person name="Castanera R."/>
            <person name="Alfaro M."/>
            <person name="Ramirez L."/>
            <person name="Pisabarro A.G."/>
            <person name="Kuo A."/>
            <person name="Tritt A."/>
            <person name="Lipzen A."/>
            <person name="He G."/>
            <person name="Yan M."/>
            <person name="Ng V."/>
            <person name="Cullen D."/>
            <person name="Martin F."/>
            <person name="Rosso M.-N."/>
            <person name="Henrissat B."/>
            <person name="Hibbett D."/>
            <person name="Martinez A.T."/>
            <person name="Grigoriev I.V."/>
        </authorList>
    </citation>
    <scope>NUCLEOTIDE SEQUENCE</scope>
    <source>
        <strain evidence="9">AH 40177</strain>
    </source>
</reference>
<keyword evidence="3 9" id="KW-0378">Hydrolase</keyword>
<dbReference type="InterPro" id="IPR005479">
    <property type="entry name" value="CPAse_ATP-bd"/>
</dbReference>
<dbReference type="PROSITE" id="PS50975">
    <property type="entry name" value="ATP_GRASP"/>
    <property type="match status" value="1"/>
</dbReference>
<dbReference type="InterPro" id="IPR011053">
    <property type="entry name" value="Single_hybrid_motif"/>
</dbReference>
<evidence type="ECO:0000256" key="5">
    <source>
        <dbReference type="ARBA" id="ARBA00023267"/>
    </source>
</evidence>
<dbReference type="GO" id="GO:0016787">
    <property type="term" value="F:hydrolase activity"/>
    <property type="evidence" value="ECO:0007669"/>
    <property type="project" value="UniProtKB-KW"/>
</dbReference>
<keyword evidence="1" id="KW-0436">Ligase</keyword>
<dbReference type="Gene3D" id="2.40.100.10">
    <property type="entry name" value="Cyclophilin-like"/>
    <property type="match status" value="2"/>
</dbReference>
<dbReference type="SMART" id="SM00796">
    <property type="entry name" value="AHS1"/>
    <property type="match status" value="1"/>
</dbReference>
<dbReference type="SUPFAM" id="SSF51246">
    <property type="entry name" value="Rudiment single hybrid motif"/>
    <property type="match status" value="1"/>
</dbReference>